<evidence type="ECO:0000313" key="1">
    <source>
        <dbReference type="EMBL" id="KAJ9584134.1"/>
    </source>
</evidence>
<dbReference type="EMBL" id="JASPKZ010007461">
    <property type="protein sequence ID" value="KAJ9584134.1"/>
    <property type="molecule type" value="Genomic_DNA"/>
</dbReference>
<proteinExistence type="predicted"/>
<evidence type="ECO:0000313" key="2">
    <source>
        <dbReference type="Proteomes" id="UP001233999"/>
    </source>
</evidence>
<accession>A0AAD7ZNR7</accession>
<dbReference type="AlphaFoldDB" id="A0AAD7ZNR7"/>
<organism evidence="1 2">
    <name type="scientific">Diploptera punctata</name>
    <name type="common">Pacific beetle cockroach</name>
    <dbReference type="NCBI Taxonomy" id="6984"/>
    <lineage>
        <taxon>Eukaryota</taxon>
        <taxon>Metazoa</taxon>
        <taxon>Ecdysozoa</taxon>
        <taxon>Arthropoda</taxon>
        <taxon>Hexapoda</taxon>
        <taxon>Insecta</taxon>
        <taxon>Pterygota</taxon>
        <taxon>Neoptera</taxon>
        <taxon>Polyneoptera</taxon>
        <taxon>Dictyoptera</taxon>
        <taxon>Blattodea</taxon>
        <taxon>Blaberoidea</taxon>
        <taxon>Blaberidae</taxon>
        <taxon>Diplopterinae</taxon>
        <taxon>Diploptera</taxon>
    </lineage>
</organism>
<reference evidence="1" key="2">
    <citation type="submission" date="2023-05" db="EMBL/GenBank/DDBJ databases">
        <authorList>
            <person name="Fouks B."/>
        </authorList>
    </citation>
    <scope>NUCLEOTIDE SEQUENCE</scope>
    <source>
        <strain evidence="1">Stay&amp;Tobe</strain>
        <tissue evidence="1">Testes</tissue>
    </source>
</reference>
<protein>
    <submittedName>
        <fullName evidence="1">Uncharacterized protein</fullName>
    </submittedName>
</protein>
<dbReference type="Proteomes" id="UP001233999">
    <property type="component" value="Unassembled WGS sequence"/>
</dbReference>
<feature type="non-terminal residue" evidence="1">
    <location>
        <position position="101"/>
    </location>
</feature>
<name>A0AAD7ZNR7_DIPPU</name>
<sequence length="101" mass="12030">ERMCLNIVLTSRIFSSTTYREVATQAPFYTEKIKWRRNELSAVGKWIIRLLVERHVNYTFEVVHWFTNTVASVQPRNPSCNFGYILLEQIHIQRLCIFCSF</sequence>
<feature type="non-terminal residue" evidence="1">
    <location>
        <position position="1"/>
    </location>
</feature>
<reference evidence="1" key="1">
    <citation type="journal article" date="2023" name="IScience">
        <title>Live-bearing cockroach genome reveals convergent evolutionary mechanisms linked to viviparity in insects and beyond.</title>
        <authorList>
            <person name="Fouks B."/>
            <person name="Harrison M.C."/>
            <person name="Mikhailova A.A."/>
            <person name="Marchal E."/>
            <person name="English S."/>
            <person name="Carruthers M."/>
            <person name="Jennings E.C."/>
            <person name="Chiamaka E.L."/>
            <person name="Frigard R.A."/>
            <person name="Pippel M."/>
            <person name="Attardo G.M."/>
            <person name="Benoit J.B."/>
            <person name="Bornberg-Bauer E."/>
            <person name="Tobe S.S."/>
        </authorList>
    </citation>
    <scope>NUCLEOTIDE SEQUENCE</scope>
    <source>
        <strain evidence="1">Stay&amp;Tobe</strain>
    </source>
</reference>
<comment type="caution">
    <text evidence="1">The sequence shown here is derived from an EMBL/GenBank/DDBJ whole genome shotgun (WGS) entry which is preliminary data.</text>
</comment>
<gene>
    <name evidence="1" type="ORF">L9F63_021519</name>
</gene>
<keyword evidence="2" id="KW-1185">Reference proteome</keyword>